<dbReference type="Pfam" id="PF13392">
    <property type="entry name" value="HNH_3"/>
    <property type="match status" value="1"/>
</dbReference>
<accession>A0A2W4Z9C4</accession>
<organism evidence="2 3">
    <name type="scientific">Phormidesmis priestleyi</name>
    <dbReference type="NCBI Taxonomy" id="268141"/>
    <lineage>
        <taxon>Bacteria</taxon>
        <taxon>Bacillati</taxon>
        <taxon>Cyanobacteriota</taxon>
        <taxon>Cyanophyceae</taxon>
        <taxon>Leptolyngbyales</taxon>
        <taxon>Leptolyngbyaceae</taxon>
        <taxon>Phormidesmis</taxon>
    </lineage>
</organism>
<feature type="domain" description="HNH nuclease" evidence="1">
    <location>
        <begin position="55"/>
        <end position="97"/>
    </location>
</feature>
<dbReference type="Gene3D" id="3.90.75.20">
    <property type="match status" value="1"/>
</dbReference>
<dbReference type="AlphaFoldDB" id="A0A2W4Z9C4"/>
<gene>
    <name evidence="2" type="ORF">DCF15_11230</name>
</gene>
<sequence length="164" mass="18596">MKAESIPNFPRYLITKGGDVWSEKTNRWLKPSAKKNGYLYVTIYDANKKRHSKSIHSLVAETYLGPRAEGWVVNHKSGVKLDNDLNNLEYITVSQNNAHAYSMGLSSKRGSKASGSKLTEKQVSEIKKLLTEEELSHGQIAKKFQVCRTTITMISTNKTWRHVK</sequence>
<name>A0A2W4Z9C4_9CYAN</name>
<reference evidence="3" key="1">
    <citation type="submission" date="2018-04" db="EMBL/GenBank/DDBJ databases">
        <authorList>
            <person name="Cornet L."/>
        </authorList>
    </citation>
    <scope>NUCLEOTIDE SEQUENCE [LARGE SCALE GENOMIC DNA]</scope>
</reference>
<evidence type="ECO:0000259" key="1">
    <source>
        <dbReference type="Pfam" id="PF13392"/>
    </source>
</evidence>
<reference evidence="2 3" key="2">
    <citation type="submission" date="2018-06" db="EMBL/GenBank/DDBJ databases">
        <title>Metagenomic assembly of (sub)arctic Cyanobacteria and their associated microbiome from non-axenic cultures.</title>
        <authorList>
            <person name="Baurain D."/>
        </authorList>
    </citation>
    <scope>NUCLEOTIDE SEQUENCE [LARGE SCALE GENOMIC DNA]</scope>
    <source>
        <strain evidence="2">ULC027bin1</strain>
    </source>
</reference>
<evidence type="ECO:0000313" key="2">
    <source>
        <dbReference type="EMBL" id="PZO54865.1"/>
    </source>
</evidence>
<dbReference type="Proteomes" id="UP000249794">
    <property type="component" value="Unassembled WGS sequence"/>
</dbReference>
<comment type="caution">
    <text evidence="2">The sequence shown here is derived from an EMBL/GenBank/DDBJ whole genome shotgun (WGS) entry which is preliminary data.</text>
</comment>
<protein>
    <recommendedName>
        <fullName evidence="1">HNH nuclease domain-containing protein</fullName>
    </recommendedName>
</protein>
<proteinExistence type="predicted"/>
<dbReference type="SUPFAM" id="SSF54060">
    <property type="entry name" value="His-Me finger endonucleases"/>
    <property type="match status" value="1"/>
</dbReference>
<evidence type="ECO:0000313" key="3">
    <source>
        <dbReference type="Proteomes" id="UP000249794"/>
    </source>
</evidence>
<dbReference type="InterPro" id="IPR003615">
    <property type="entry name" value="HNH_nuc"/>
</dbReference>
<dbReference type="InterPro" id="IPR044925">
    <property type="entry name" value="His-Me_finger_sf"/>
</dbReference>
<dbReference type="EMBL" id="QBMP01000106">
    <property type="protein sequence ID" value="PZO54865.1"/>
    <property type="molecule type" value="Genomic_DNA"/>
</dbReference>